<dbReference type="GO" id="GO:0016787">
    <property type="term" value="F:hydrolase activity"/>
    <property type="evidence" value="ECO:0007669"/>
    <property type="project" value="UniProtKB-KW"/>
</dbReference>
<keyword evidence="1" id="KW-0812">Transmembrane</keyword>
<organism evidence="2 3">
    <name type="scientific">Winogradskyella pulchriflava</name>
    <dbReference type="NCBI Taxonomy" id="1110688"/>
    <lineage>
        <taxon>Bacteria</taxon>
        <taxon>Pseudomonadati</taxon>
        <taxon>Bacteroidota</taxon>
        <taxon>Flavobacteriia</taxon>
        <taxon>Flavobacteriales</taxon>
        <taxon>Flavobacteriaceae</taxon>
        <taxon>Winogradskyella</taxon>
    </lineage>
</organism>
<dbReference type="InterPro" id="IPR053170">
    <property type="entry name" value="Transcription_regulator"/>
</dbReference>
<feature type="transmembrane region" description="Helical" evidence="1">
    <location>
        <begin position="26"/>
        <end position="48"/>
    </location>
</feature>
<dbReference type="PANTHER" id="PTHR40031:SF1">
    <property type="entry name" value="MEMBRANE-BOUND METAL-DEPENDENT HYDROLASE"/>
    <property type="match status" value="1"/>
</dbReference>
<accession>A0ABV6Q874</accession>
<dbReference type="InterPro" id="IPR007404">
    <property type="entry name" value="YdjM-like"/>
</dbReference>
<protein>
    <submittedName>
        <fullName evidence="2">Metal-dependent hydrolase</fullName>
    </submittedName>
</protein>
<keyword evidence="1" id="KW-1133">Transmembrane helix</keyword>
<comment type="caution">
    <text evidence="2">The sequence shown here is derived from an EMBL/GenBank/DDBJ whole genome shotgun (WGS) entry which is preliminary data.</text>
</comment>
<dbReference type="Pfam" id="PF04307">
    <property type="entry name" value="YdjM"/>
    <property type="match status" value="1"/>
</dbReference>
<feature type="transmembrane region" description="Helical" evidence="1">
    <location>
        <begin position="100"/>
        <end position="117"/>
    </location>
</feature>
<keyword evidence="1" id="KW-0472">Membrane</keyword>
<feature type="transmembrane region" description="Helical" evidence="1">
    <location>
        <begin position="137"/>
        <end position="156"/>
    </location>
</feature>
<dbReference type="RefSeq" id="WP_386062143.1">
    <property type="nucleotide sequence ID" value="NZ_JBHLTQ010000003.1"/>
</dbReference>
<keyword evidence="2" id="KW-0378">Hydrolase</keyword>
<dbReference type="Proteomes" id="UP001589832">
    <property type="component" value="Unassembled WGS sequence"/>
</dbReference>
<reference evidence="2 3" key="1">
    <citation type="submission" date="2024-09" db="EMBL/GenBank/DDBJ databases">
        <authorList>
            <person name="Sun Q."/>
            <person name="Mori K."/>
        </authorList>
    </citation>
    <scope>NUCLEOTIDE SEQUENCE [LARGE SCALE GENOMIC DNA]</scope>
    <source>
        <strain evidence="2 3">NCAIM B.02481</strain>
    </source>
</reference>
<proteinExistence type="predicted"/>
<feature type="transmembrane region" description="Helical" evidence="1">
    <location>
        <begin position="60"/>
        <end position="80"/>
    </location>
</feature>
<keyword evidence="3" id="KW-1185">Reference proteome</keyword>
<evidence type="ECO:0000256" key="1">
    <source>
        <dbReference type="SAM" id="Phobius"/>
    </source>
</evidence>
<dbReference type="EMBL" id="JBHLTQ010000003">
    <property type="protein sequence ID" value="MFC0604469.1"/>
    <property type="molecule type" value="Genomic_DNA"/>
</dbReference>
<name>A0ABV6Q874_9FLAO</name>
<gene>
    <name evidence="2" type="ORF">ACFFGA_07880</name>
</gene>
<evidence type="ECO:0000313" key="2">
    <source>
        <dbReference type="EMBL" id="MFC0604469.1"/>
    </source>
</evidence>
<evidence type="ECO:0000313" key="3">
    <source>
        <dbReference type="Proteomes" id="UP001589832"/>
    </source>
</evidence>
<sequence>MDSLTQIVLGAACGEAVLGKKIGNKALLFGALGGTIPDLDVFIGSWMYSNEIQAMAFHRGFMHSVLFAFIGAFLFGWLVFKLYDKGKRFNSTTLRDWQKLFFWALFTHPLLDCFTPYGTQLFYPFSDYRVAFNNISVADPFYTAPFLICLIVLMFFKRQKKQRRLWLKLGIGISSIYMIFTLFNKYRVDSVFESSLKNQNISFERYRTQPTIFNNILWYGVVETDTQYFMGFYSLLDEEKKITEWQSISKDNSVVPMEDKDLAILAWFSDNYYKVRKTDIEGEYRYSDLRYPLLNPDDAESSLFSMEIFKKEGRWDMRTNGPDFDKNATAKSIFAPMIERLKGK</sequence>
<feature type="transmembrane region" description="Helical" evidence="1">
    <location>
        <begin position="165"/>
        <end position="183"/>
    </location>
</feature>
<dbReference type="PANTHER" id="PTHR40031">
    <property type="entry name" value="HYPOTHETICAL MEMBRANE SPANNING PROTEIN"/>
    <property type="match status" value="1"/>
</dbReference>